<keyword evidence="3 4" id="KW-0408">Iron</keyword>
<dbReference type="EMBL" id="BDGI01000104">
    <property type="protein sequence ID" value="GAV29168.1"/>
    <property type="molecule type" value="Genomic_DNA"/>
</dbReference>
<evidence type="ECO:0000256" key="4">
    <source>
        <dbReference type="PIRSR" id="PIRSR600898-1"/>
    </source>
</evidence>
<keyword evidence="2 4" id="KW-0479">Metal-binding</keyword>
<comment type="similarity">
    <text evidence="1 5">Belongs to the indoleamine 2,3-dioxygenase family.</text>
</comment>
<evidence type="ECO:0000256" key="3">
    <source>
        <dbReference type="ARBA" id="ARBA00023004"/>
    </source>
</evidence>
<keyword evidence="5" id="KW-0223">Dioxygenase</keyword>
<dbReference type="GO" id="GO:0020037">
    <property type="term" value="F:heme binding"/>
    <property type="evidence" value="ECO:0007669"/>
    <property type="project" value="UniProtKB-UniRule"/>
</dbReference>
<proteinExistence type="inferred from homology"/>
<name>A0A1Q2YHZ8_9ASCO</name>
<dbReference type="AlphaFoldDB" id="A0A1Q2YHZ8"/>
<dbReference type="OrthoDB" id="540174at2759"/>
<feature type="binding site" description="proximal binding residue" evidence="4">
    <location>
        <position position="360"/>
    </location>
    <ligand>
        <name>heme b</name>
        <dbReference type="ChEBI" id="CHEBI:60344"/>
    </ligand>
    <ligandPart>
        <name>Fe</name>
        <dbReference type="ChEBI" id="CHEBI:18248"/>
    </ligandPart>
</feature>
<dbReference type="InterPro" id="IPR000898">
    <property type="entry name" value="Indolamine_dOase"/>
</dbReference>
<dbReference type="PROSITE" id="PS00876">
    <property type="entry name" value="IDO_1"/>
    <property type="match status" value="1"/>
</dbReference>
<dbReference type="SUPFAM" id="SSF140959">
    <property type="entry name" value="Indolic compounds 2,3-dioxygenase-like"/>
    <property type="match status" value="1"/>
</dbReference>
<dbReference type="EC" id="1.13.11.52" evidence="5"/>
<evidence type="ECO:0000313" key="6">
    <source>
        <dbReference type="EMBL" id="GAV29168.1"/>
    </source>
</evidence>
<evidence type="ECO:0000313" key="7">
    <source>
        <dbReference type="Proteomes" id="UP000186136"/>
    </source>
</evidence>
<dbReference type="GO" id="GO:0046872">
    <property type="term" value="F:metal ion binding"/>
    <property type="evidence" value="ECO:0007669"/>
    <property type="project" value="UniProtKB-UniRule"/>
</dbReference>
<dbReference type="PANTHER" id="PTHR28657:SF5">
    <property type="entry name" value="INDOLEAMINE 2,3-DIOXYGENASE"/>
    <property type="match status" value="1"/>
</dbReference>
<dbReference type="GO" id="GO:0034354">
    <property type="term" value="P:'de novo' NAD+ biosynthetic process from L-tryptophan"/>
    <property type="evidence" value="ECO:0007669"/>
    <property type="project" value="TreeGrafter"/>
</dbReference>
<keyword evidence="5" id="KW-0560">Oxidoreductase</keyword>
<sequence>MMSYTYPLPELSDYDISGKTGFLPEELPVTRLPAYYESWENTVAVLPALLLTKRIRSVVDKFEVLDTSRLETEPQWRRAYSVLGFLSHAYIWGVDVPTNKLPVQLAKPWVEISDHLRIPPIATYAGLCLWNWQEILPLDGEYEDEDAFLDNLRTISTFTGSTDESWFYLVSVYFEYRCAPCIRTGLNAIRYARNDQPEKVTECLKELAESIDYLGSVLMKMEEMCDPHVFYFKLRPYLAGWKNMESAGLPNGVYYGDEKEPRLLSGGSNAQSSSIQTLDLLLNVNHMATGESTADGHSHANPFMSEMRSYMPGKHADFLEHLSKVNIIRDYVMKNASKNKELVLAYDASVAMLKIFRDKHIRIVTRYIVIQAQKEKTMGSEGVQKSTLRAGLAKSNNTNKVLRGTGGTALLPFLKQCRDETGNTAAGSWGRRLLSVKEKEIVVIEEKVEGKSGKKSDAANAFSLISTMTDNVKNQNSW</sequence>
<dbReference type="Gene3D" id="1.20.58.480">
    <property type="match status" value="1"/>
</dbReference>
<organism evidence="6 7">
    <name type="scientific">Pichia membranifaciens</name>
    <dbReference type="NCBI Taxonomy" id="4926"/>
    <lineage>
        <taxon>Eukaryota</taxon>
        <taxon>Fungi</taxon>
        <taxon>Dikarya</taxon>
        <taxon>Ascomycota</taxon>
        <taxon>Saccharomycotina</taxon>
        <taxon>Pichiomycetes</taxon>
        <taxon>Pichiales</taxon>
        <taxon>Pichiaceae</taxon>
        <taxon>Pichia</taxon>
    </lineage>
</organism>
<accession>A0A1Q2YHZ8</accession>
<gene>
    <name evidence="6" type="ORF">PMKS-002649</name>
</gene>
<dbReference type="InterPro" id="IPR037217">
    <property type="entry name" value="Trp/Indoleamine_2_3_dOase-like"/>
</dbReference>
<keyword evidence="7" id="KW-1185">Reference proteome</keyword>
<evidence type="ECO:0000256" key="2">
    <source>
        <dbReference type="ARBA" id="ARBA00022723"/>
    </source>
</evidence>
<reference evidence="6 7" key="1">
    <citation type="submission" date="2016-08" db="EMBL/GenBank/DDBJ databases">
        <title>Whole genome shotgun sequence of Pichia membranifaciens KS47-1.</title>
        <authorList>
            <person name="Konishi M."/>
            <person name="Ishida M."/>
            <person name="Arakawa T."/>
            <person name="Kato Y."/>
            <person name="Horiuchi J."/>
        </authorList>
    </citation>
    <scope>NUCLEOTIDE SEQUENCE [LARGE SCALE GENOMIC DNA]</scope>
    <source>
        <strain evidence="6 7">KS47-1</strain>
    </source>
</reference>
<evidence type="ECO:0000256" key="1">
    <source>
        <dbReference type="ARBA" id="ARBA00007119"/>
    </source>
</evidence>
<dbReference type="Proteomes" id="UP000186136">
    <property type="component" value="Unassembled WGS sequence"/>
</dbReference>
<protein>
    <recommendedName>
        <fullName evidence="5">Indoleamine 2,3-dioxygenase</fullName>
        <ecNumber evidence="5">1.13.11.52</ecNumber>
    </recommendedName>
</protein>
<dbReference type="PANTHER" id="PTHR28657">
    <property type="entry name" value="INDOLEAMINE 2,3-DIOXYGENASE"/>
    <property type="match status" value="1"/>
</dbReference>
<comment type="function">
    <text evidence="5">Produces N-formyl-kynurenine through the oxidation of tryptophan.</text>
</comment>
<comment type="caution">
    <text evidence="6">The sequence shown here is derived from an EMBL/GenBank/DDBJ whole genome shotgun (WGS) entry which is preliminary data.</text>
</comment>
<keyword evidence="4 5" id="KW-0349">Heme</keyword>
<dbReference type="GO" id="GO:0019441">
    <property type="term" value="P:L-tryptophan catabolic process to kynurenine"/>
    <property type="evidence" value="ECO:0007669"/>
    <property type="project" value="UniProtKB-UniRule"/>
</dbReference>
<dbReference type="GO" id="GO:0005737">
    <property type="term" value="C:cytoplasm"/>
    <property type="evidence" value="ECO:0007669"/>
    <property type="project" value="TreeGrafter"/>
</dbReference>
<dbReference type="Pfam" id="PF01231">
    <property type="entry name" value="IDO"/>
    <property type="match status" value="1"/>
</dbReference>
<comment type="catalytic activity">
    <reaction evidence="5">
        <text>L-tryptophan + O2 = N-formyl-L-kynurenine</text>
        <dbReference type="Rhea" id="RHEA:24536"/>
        <dbReference type="ChEBI" id="CHEBI:15379"/>
        <dbReference type="ChEBI" id="CHEBI:57912"/>
        <dbReference type="ChEBI" id="CHEBI:58629"/>
    </reaction>
</comment>
<dbReference type="GO" id="GO:0033754">
    <property type="term" value="F:indoleamine 2,3-dioxygenase activity"/>
    <property type="evidence" value="ECO:0007669"/>
    <property type="project" value="UniProtKB-EC"/>
</dbReference>
<evidence type="ECO:0000256" key="5">
    <source>
        <dbReference type="RuleBase" id="RU369119"/>
    </source>
</evidence>